<organism evidence="3 4">
    <name type="scientific">Parnassius apollo</name>
    <name type="common">Apollo butterfly</name>
    <name type="synonym">Papilio apollo</name>
    <dbReference type="NCBI Taxonomy" id="110799"/>
    <lineage>
        <taxon>Eukaryota</taxon>
        <taxon>Metazoa</taxon>
        <taxon>Ecdysozoa</taxon>
        <taxon>Arthropoda</taxon>
        <taxon>Hexapoda</taxon>
        <taxon>Insecta</taxon>
        <taxon>Pterygota</taxon>
        <taxon>Neoptera</taxon>
        <taxon>Endopterygota</taxon>
        <taxon>Lepidoptera</taxon>
        <taxon>Glossata</taxon>
        <taxon>Ditrysia</taxon>
        <taxon>Papilionoidea</taxon>
        <taxon>Papilionidae</taxon>
        <taxon>Parnassiinae</taxon>
        <taxon>Parnassini</taxon>
        <taxon>Parnassius</taxon>
        <taxon>Parnassius</taxon>
    </lineage>
</organism>
<feature type="compositionally biased region" description="Basic and acidic residues" evidence="2">
    <location>
        <begin position="113"/>
        <end position="136"/>
    </location>
</feature>
<keyword evidence="4" id="KW-1185">Reference proteome</keyword>
<dbReference type="OrthoDB" id="8053018at2759"/>
<evidence type="ECO:0000256" key="2">
    <source>
        <dbReference type="SAM" id="MobiDB-lite"/>
    </source>
</evidence>
<evidence type="ECO:0000256" key="1">
    <source>
        <dbReference type="SAM" id="Coils"/>
    </source>
</evidence>
<dbReference type="AlphaFoldDB" id="A0A8S3WAK2"/>
<keyword evidence="1" id="KW-0175">Coiled coil</keyword>
<gene>
    <name evidence="3" type="ORF">PAPOLLO_LOCUS4178</name>
</gene>
<dbReference type="EMBL" id="CAJQZP010000226">
    <property type="protein sequence ID" value="CAG4950289.1"/>
    <property type="molecule type" value="Genomic_DNA"/>
</dbReference>
<sequence>MVEFMEKYGDISRPSGGHRGRHYIQMKWKELTEILNCCDAEDSKSEEKWRKVWSDFKNNTKRKFAKINRTADTGKLSLQSSLTDLENRVMQIMNVPTDMEATEADFPQFSLQKEDRTSPGHLPQEKEVEKVEEKSRNQQTSPKTCVRDRNIPERSSPTSSGSSNEGDDGHMLRKRKRKNVDTINLLKECERNAREYARERDRAQERLEIERLRNTREELRLRELELNERIRQRDAELNLQSQWLEFMKEAMKVFVRYVDKTDINHSK</sequence>
<protein>
    <submittedName>
        <fullName evidence="3">(apollo) hypothetical protein</fullName>
    </submittedName>
</protein>
<proteinExistence type="predicted"/>
<accession>A0A8S3WAK2</accession>
<evidence type="ECO:0000313" key="4">
    <source>
        <dbReference type="Proteomes" id="UP000691718"/>
    </source>
</evidence>
<comment type="caution">
    <text evidence="3">The sequence shown here is derived from an EMBL/GenBank/DDBJ whole genome shotgun (WGS) entry which is preliminary data.</text>
</comment>
<dbReference type="Proteomes" id="UP000691718">
    <property type="component" value="Unassembled WGS sequence"/>
</dbReference>
<reference evidence="3" key="1">
    <citation type="submission" date="2021-04" db="EMBL/GenBank/DDBJ databases">
        <authorList>
            <person name="Tunstrom K."/>
        </authorList>
    </citation>
    <scope>NUCLEOTIDE SEQUENCE</scope>
</reference>
<evidence type="ECO:0000313" key="3">
    <source>
        <dbReference type="EMBL" id="CAG4950289.1"/>
    </source>
</evidence>
<name>A0A8S3WAK2_PARAO</name>
<feature type="coiled-coil region" evidence="1">
    <location>
        <begin position="186"/>
        <end position="229"/>
    </location>
</feature>
<feature type="region of interest" description="Disordered" evidence="2">
    <location>
        <begin position="113"/>
        <end position="179"/>
    </location>
</feature>